<protein>
    <submittedName>
        <fullName evidence="2">Uncharacterized protein</fullName>
    </submittedName>
</protein>
<gene>
    <name evidence="2" type="ORF">ETAA8_28380</name>
</gene>
<keyword evidence="3" id="KW-1185">Reference proteome</keyword>
<accession>A0A517YBX6</accession>
<sequence>MNALNKTNVLSRVARDMKEESRAMFQSCLTFHVYHTKWMRLLLVLFASVWTSAICLVGVVLFWRNESIVVLSITLVFGVVAVSVVNAWTWIRLFGKPIELLISNKGIRYGNEEWLWKRVTAIRLVRQRDSCFMFVIWPGPDFGPGRMLRTDSNIARGEAIGIVRELQEHVQSRYVSLKCELRD</sequence>
<evidence type="ECO:0000256" key="1">
    <source>
        <dbReference type="SAM" id="Phobius"/>
    </source>
</evidence>
<reference evidence="2 3" key="1">
    <citation type="submission" date="2019-02" db="EMBL/GenBank/DDBJ databases">
        <title>Deep-cultivation of Planctomycetes and their phenomic and genomic characterization uncovers novel biology.</title>
        <authorList>
            <person name="Wiegand S."/>
            <person name="Jogler M."/>
            <person name="Boedeker C."/>
            <person name="Pinto D."/>
            <person name="Vollmers J."/>
            <person name="Rivas-Marin E."/>
            <person name="Kohn T."/>
            <person name="Peeters S.H."/>
            <person name="Heuer A."/>
            <person name="Rast P."/>
            <person name="Oberbeckmann S."/>
            <person name="Bunk B."/>
            <person name="Jeske O."/>
            <person name="Meyerdierks A."/>
            <person name="Storesund J.E."/>
            <person name="Kallscheuer N."/>
            <person name="Luecker S."/>
            <person name="Lage O.M."/>
            <person name="Pohl T."/>
            <person name="Merkel B.J."/>
            <person name="Hornburger P."/>
            <person name="Mueller R.-W."/>
            <person name="Bruemmer F."/>
            <person name="Labrenz M."/>
            <person name="Spormann A.M."/>
            <person name="Op den Camp H."/>
            <person name="Overmann J."/>
            <person name="Amann R."/>
            <person name="Jetten M.S.M."/>
            <person name="Mascher T."/>
            <person name="Medema M.H."/>
            <person name="Devos D.P."/>
            <person name="Kaster A.-K."/>
            <person name="Ovreas L."/>
            <person name="Rohde M."/>
            <person name="Galperin M.Y."/>
            <person name="Jogler C."/>
        </authorList>
    </citation>
    <scope>NUCLEOTIDE SEQUENCE [LARGE SCALE GENOMIC DNA]</scope>
    <source>
        <strain evidence="2 3">ETA_A8</strain>
    </source>
</reference>
<dbReference type="Proteomes" id="UP000315017">
    <property type="component" value="Chromosome"/>
</dbReference>
<proteinExistence type="predicted"/>
<name>A0A517YBX6_9BACT</name>
<dbReference type="EMBL" id="CP036274">
    <property type="protein sequence ID" value="QDU27748.1"/>
    <property type="molecule type" value="Genomic_DNA"/>
</dbReference>
<dbReference type="AlphaFoldDB" id="A0A517YBX6"/>
<evidence type="ECO:0000313" key="2">
    <source>
        <dbReference type="EMBL" id="QDU27748.1"/>
    </source>
</evidence>
<keyword evidence="1" id="KW-0472">Membrane</keyword>
<feature type="transmembrane region" description="Helical" evidence="1">
    <location>
        <begin position="41"/>
        <end position="63"/>
    </location>
</feature>
<dbReference type="KEGG" id="aagg:ETAA8_28380"/>
<keyword evidence="1" id="KW-0812">Transmembrane</keyword>
<organism evidence="2 3">
    <name type="scientific">Anatilimnocola aggregata</name>
    <dbReference type="NCBI Taxonomy" id="2528021"/>
    <lineage>
        <taxon>Bacteria</taxon>
        <taxon>Pseudomonadati</taxon>
        <taxon>Planctomycetota</taxon>
        <taxon>Planctomycetia</taxon>
        <taxon>Pirellulales</taxon>
        <taxon>Pirellulaceae</taxon>
        <taxon>Anatilimnocola</taxon>
    </lineage>
</organism>
<feature type="transmembrane region" description="Helical" evidence="1">
    <location>
        <begin position="69"/>
        <end position="91"/>
    </location>
</feature>
<evidence type="ECO:0000313" key="3">
    <source>
        <dbReference type="Proteomes" id="UP000315017"/>
    </source>
</evidence>
<keyword evidence="1" id="KW-1133">Transmembrane helix</keyword>